<feature type="transmembrane region" description="Helical" evidence="1">
    <location>
        <begin position="190"/>
        <end position="212"/>
    </location>
</feature>
<feature type="transmembrane region" description="Helical" evidence="1">
    <location>
        <begin position="58"/>
        <end position="79"/>
    </location>
</feature>
<evidence type="ECO:0000313" key="4">
    <source>
        <dbReference type="EMBL" id="RSX51456.1"/>
    </source>
</evidence>
<dbReference type="OrthoDB" id="9808690at2"/>
<comment type="caution">
    <text evidence="4">The sequence shown here is derived from an EMBL/GenBank/DDBJ whole genome shotgun (WGS) entry which is preliminary data.</text>
</comment>
<dbReference type="Pfam" id="PF19124">
    <property type="entry name" value="DUF5808"/>
    <property type="match status" value="1"/>
</dbReference>
<evidence type="ECO:0000259" key="2">
    <source>
        <dbReference type="Pfam" id="PF07853"/>
    </source>
</evidence>
<dbReference type="PANTHER" id="PTHR37810:SF5">
    <property type="entry name" value="IMMUNITY PROTEIN SDPI"/>
    <property type="match status" value="1"/>
</dbReference>
<keyword evidence="1" id="KW-0472">Membrane</keyword>
<dbReference type="Proteomes" id="UP000288607">
    <property type="component" value="Unassembled WGS sequence"/>
</dbReference>
<dbReference type="InterPro" id="IPR043831">
    <property type="entry name" value="DUF5808"/>
</dbReference>
<dbReference type="EMBL" id="QXGJ01000003">
    <property type="protein sequence ID" value="RSX51456.1"/>
    <property type="molecule type" value="Genomic_DNA"/>
</dbReference>
<accession>A0A430FF43</accession>
<feature type="transmembrane region" description="Helical" evidence="1">
    <location>
        <begin position="238"/>
        <end position="257"/>
    </location>
</feature>
<protein>
    <submittedName>
        <fullName evidence="4">LacI family transcriptional regulator</fullName>
    </submittedName>
</protein>
<keyword evidence="1" id="KW-1133">Transmembrane helix</keyword>
<evidence type="ECO:0000259" key="3">
    <source>
        <dbReference type="Pfam" id="PF19124"/>
    </source>
</evidence>
<reference evidence="4 5" key="1">
    <citation type="submission" date="2018-09" db="EMBL/GenBank/DDBJ databases">
        <title>Characterization of the phylogenetic diversity of five novel species belonging to the genus Bifidobacterium.</title>
        <authorList>
            <person name="Lugli G.A."/>
            <person name="Duranti S."/>
            <person name="Milani C."/>
        </authorList>
    </citation>
    <scope>NUCLEOTIDE SEQUENCE [LARGE SCALE GENOMIC DNA]</scope>
    <source>
        <strain evidence="4 5">2028B</strain>
    </source>
</reference>
<dbReference type="RefSeq" id="WP_126029651.1">
    <property type="nucleotide sequence ID" value="NZ_QXGJ01000003.1"/>
</dbReference>
<proteinExistence type="predicted"/>
<feature type="transmembrane region" description="Helical" evidence="1">
    <location>
        <begin position="86"/>
        <end position="107"/>
    </location>
</feature>
<keyword evidence="5" id="KW-1185">Reference proteome</keyword>
<feature type="transmembrane region" description="Helical" evidence="1">
    <location>
        <begin position="350"/>
        <end position="371"/>
    </location>
</feature>
<dbReference type="PANTHER" id="PTHR37810">
    <property type="entry name" value="IMMUNITY PROTEIN SDPI"/>
    <property type="match status" value="1"/>
</dbReference>
<name>A0A430FF43_9BIFI</name>
<feature type="domain" description="DUF5808" evidence="3">
    <location>
        <begin position="327"/>
        <end position="352"/>
    </location>
</feature>
<dbReference type="InterPro" id="IPR012867">
    <property type="entry name" value="DUF1648"/>
</dbReference>
<dbReference type="AlphaFoldDB" id="A0A430FF43"/>
<sequence>MNTTTTVTIMTLITFLLALLVAIGMAAMPWVTDRRECFGVSVPNVAHADDQVCGLKRAYATAVSATAIVMIAIAALMWWRSGAVPAMVTMTMAILAELPIGFAAQQICRRRMLTLKRDHGWKADASRRAALVGEGTPRPLGLAWELLHVPALAITLAVGCLGYADMPQRVPMHMNAAGKIDAWADKSPMLIWYAAGLQLLLAVLMTISHLVLLHAKKPTDPNRPASSAYAYGVFRKAWSVYAVVVGLLVAMGIGLGIQLSTIGVVGLDVIGLIMMVVGVAALAGAVVIGLIYGQNGSRVYATSRDDDDGTASDDDRHWKAGVFYWNPDDSAVMVPKRFGVGWTCNFARPLTWVIMLALMALCFGGIAFAVMM</sequence>
<dbReference type="Pfam" id="PF07853">
    <property type="entry name" value="DUF1648"/>
    <property type="match status" value="1"/>
</dbReference>
<feature type="domain" description="DUF1648" evidence="2">
    <location>
        <begin position="152"/>
        <end position="195"/>
    </location>
</feature>
<feature type="transmembrane region" description="Helical" evidence="1">
    <location>
        <begin position="146"/>
        <end position="164"/>
    </location>
</feature>
<keyword evidence="1" id="KW-0812">Transmembrane</keyword>
<feature type="transmembrane region" description="Helical" evidence="1">
    <location>
        <begin position="269"/>
        <end position="292"/>
    </location>
</feature>
<gene>
    <name evidence="4" type="ORF">D2E23_0719</name>
</gene>
<organism evidence="4 5">
    <name type="scientific">Bifidobacterium callimiconis</name>
    <dbReference type="NCBI Taxonomy" id="2306973"/>
    <lineage>
        <taxon>Bacteria</taxon>
        <taxon>Bacillati</taxon>
        <taxon>Actinomycetota</taxon>
        <taxon>Actinomycetes</taxon>
        <taxon>Bifidobacteriales</taxon>
        <taxon>Bifidobacteriaceae</taxon>
        <taxon>Bifidobacterium</taxon>
    </lineage>
</organism>
<dbReference type="GO" id="GO:0009636">
    <property type="term" value="P:response to toxic substance"/>
    <property type="evidence" value="ECO:0007669"/>
    <property type="project" value="TreeGrafter"/>
</dbReference>
<evidence type="ECO:0000256" key="1">
    <source>
        <dbReference type="SAM" id="Phobius"/>
    </source>
</evidence>
<evidence type="ECO:0000313" key="5">
    <source>
        <dbReference type="Proteomes" id="UP000288607"/>
    </source>
</evidence>